<dbReference type="EMBL" id="CP042243">
    <property type="protein sequence ID" value="QEK11877.1"/>
    <property type="molecule type" value="Genomic_DNA"/>
</dbReference>
<organism evidence="4 5">
    <name type="scientific">Crassaminicella thermophila</name>
    <dbReference type="NCBI Taxonomy" id="2599308"/>
    <lineage>
        <taxon>Bacteria</taxon>
        <taxon>Bacillati</taxon>
        <taxon>Bacillota</taxon>
        <taxon>Clostridia</taxon>
        <taxon>Eubacteriales</taxon>
        <taxon>Clostridiaceae</taxon>
        <taxon>Crassaminicella</taxon>
    </lineage>
</organism>
<feature type="domain" description="Peptidoglycan binding-like" evidence="2">
    <location>
        <begin position="39"/>
        <end position="94"/>
    </location>
</feature>
<dbReference type="RefSeq" id="WP_148809032.1">
    <property type="nucleotide sequence ID" value="NZ_CP042243.1"/>
</dbReference>
<dbReference type="Proteomes" id="UP000324646">
    <property type="component" value="Chromosome"/>
</dbReference>
<dbReference type="InterPro" id="IPR002477">
    <property type="entry name" value="Peptidoglycan-bd-like"/>
</dbReference>
<feature type="signal peptide" evidence="1">
    <location>
        <begin position="1"/>
        <end position="27"/>
    </location>
</feature>
<accession>A0A5C0SD97</accession>
<feature type="chain" id="PRO_5023082426" evidence="1">
    <location>
        <begin position="28"/>
        <end position="232"/>
    </location>
</feature>
<sequence>MKTNKKKLVAICLIILCISLQVMNVFASEYVTLKYGSRGYEVVRLQKALISKGFLKDSADGIFGPITKKAVMEFQKSVHITVDGIAGKQTQSRLYANTPVSRGINTSTNQYSKDLYWMSRIIHAEAGAEPYKGKVAVGNVILNRVKSSEFPNTVYNVIFDYYKGIPQFSPVAEGTIYNTPSEESIQAAKDALNGVRPVGSAEYFFNPDKSAAKWIVQNKTYVTRIGDHVFYK</sequence>
<dbReference type="AlphaFoldDB" id="A0A5C0SD97"/>
<feature type="domain" description="Cell wall hydrolase SleB" evidence="3">
    <location>
        <begin position="129"/>
        <end position="231"/>
    </location>
</feature>
<name>A0A5C0SD97_CRATE</name>
<dbReference type="Pfam" id="PF07486">
    <property type="entry name" value="Hydrolase_2"/>
    <property type="match status" value="1"/>
</dbReference>
<reference evidence="4 5" key="1">
    <citation type="submission" date="2019-07" db="EMBL/GenBank/DDBJ databases">
        <title>Complete genome of Crassaminicella thermophila SY095.</title>
        <authorList>
            <person name="Li X."/>
        </authorList>
    </citation>
    <scope>NUCLEOTIDE SEQUENCE [LARGE SCALE GENOMIC DNA]</scope>
    <source>
        <strain evidence="4 5">SY095</strain>
    </source>
</reference>
<dbReference type="Gene3D" id="1.10.10.2520">
    <property type="entry name" value="Cell wall hydrolase SleB, domain 1"/>
    <property type="match status" value="1"/>
</dbReference>
<dbReference type="InterPro" id="IPR042047">
    <property type="entry name" value="SleB_dom1"/>
</dbReference>
<keyword evidence="5" id="KW-1185">Reference proteome</keyword>
<dbReference type="KEGG" id="crs:FQB35_05560"/>
<dbReference type="InterPro" id="IPR011105">
    <property type="entry name" value="Cell_wall_hydrolase_SleB"/>
</dbReference>
<dbReference type="OrthoDB" id="9785345at2"/>
<proteinExistence type="predicted"/>
<gene>
    <name evidence="4" type="ORF">FQB35_05560</name>
</gene>
<evidence type="ECO:0000313" key="5">
    <source>
        <dbReference type="Proteomes" id="UP000324646"/>
    </source>
</evidence>
<dbReference type="InterPro" id="IPR036366">
    <property type="entry name" value="PGBDSf"/>
</dbReference>
<dbReference type="Gene3D" id="6.20.240.60">
    <property type="match status" value="1"/>
</dbReference>
<dbReference type="GO" id="GO:0016787">
    <property type="term" value="F:hydrolase activity"/>
    <property type="evidence" value="ECO:0007669"/>
    <property type="project" value="UniProtKB-KW"/>
</dbReference>
<dbReference type="Gene3D" id="1.10.101.10">
    <property type="entry name" value="PGBD-like superfamily/PGBD"/>
    <property type="match status" value="1"/>
</dbReference>
<dbReference type="SUPFAM" id="SSF47090">
    <property type="entry name" value="PGBD-like"/>
    <property type="match status" value="1"/>
</dbReference>
<keyword evidence="4" id="KW-0378">Hydrolase</keyword>
<dbReference type="Pfam" id="PF01471">
    <property type="entry name" value="PG_binding_1"/>
    <property type="match status" value="1"/>
</dbReference>
<keyword evidence="1" id="KW-0732">Signal</keyword>
<evidence type="ECO:0000313" key="4">
    <source>
        <dbReference type="EMBL" id="QEK11877.1"/>
    </source>
</evidence>
<evidence type="ECO:0000259" key="2">
    <source>
        <dbReference type="Pfam" id="PF01471"/>
    </source>
</evidence>
<evidence type="ECO:0000259" key="3">
    <source>
        <dbReference type="Pfam" id="PF07486"/>
    </source>
</evidence>
<dbReference type="InterPro" id="IPR036365">
    <property type="entry name" value="PGBD-like_sf"/>
</dbReference>
<evidence type="ECO:0000256" key="1">
    <source>
        <dbReference type="SAM" id="SignalP"/>
    </source>
</evidence>
<protein>
    <submittedName>
        <fullName evidence="4">Cell wall hydrolase</fullName>
    </submittedName>
</protein>